<proteinExistence type="predicted"/>
<dbReference type="OrthoDB" id="341967at2"/>
<dbReference type="InterPro" id="IPR036388">
    <property type="entry name" value="WH-like_DNA-bd_sf"/>
</dbReference>
<dbReference type="Pfam" id="PF13191">
    <property type="entry name" value="AAA_16"/>
    <property type="match status" value="1"/>
</dbReference>
<dbReference type="InterPro" id="IPR041664">
    <property type="entry name" value="AAA_16"/>
</dbReference>
<reference evidence="3" key="1">
    <citation type="submission" date="2016-10" db="EMBL/GenBank/DDBJ databases">
        <authorList>
            <person name="Varghese N."/>
            <person name="Submissions S."/>
        </authorList>
    </citation>
    <scope>NUCLEOTIDE SEQUENCE [LARGE SCALE GENOMIC DNA]</scope>
    <source>
        <strain evidence="3">DSM 10146</strain>
    </source>
</reference>
<dbReference type="Gene3D" id="1.10.10.10">
    <property type="entry name" value="Winged helix-like DNA-binding domain superfamily/Winged helix DNA-binding domain"/>
    <property type="match status" value="1"/>
</dbReference>
<dbReference type="AlphaFoldDB" id="A0A1G7L9P6"/>
<dbReference type="InterPro" id="IPR027417">
    <property type="entry name" value="P-loop_NTPase"/>
</dbReference>
<dbReference type="Pfam" id="PF03704">
    <property type="entry name" value="BTAD"/>
    <property type="match status" value="1"/>
</dbReference>
<dbReference type="PANTHER" id="PTHR35807">
    <property type="entry name" value="TRANSCRIPTIONAL REGULATOR REDD-RELATED"/>
    <property type="match status" value="1"/>
</dbReference>
<dbReference type="SMART" id="SM01043">
    <property type="entry name" value="BTAD"/>
    <property type="match status" value="1"/>
</dbReference>
<dbReference type="Gene3D" id="3.40.50.300">
    <property type="entry name" value="P-loop containing nucleotide triphosphate hydrolases"/>
    <property type="match status" value="1"/>
</dbReference>
<dbReference type="SUPFAM" id="SSF48452">
    <property type="entry name" value="TPR-like"/>
    <property type="match status" value="2"/>
</dbReference>
<dbReference type="STRING" id="282683.SAMN04488105_12255"/>
<dbReference type="RefSeq" id="WP_089963497.1">
    <property type="nucleotide sequence ID" value="NZ_FNAV01000022.1"/>
</dbReference>
<dbReference type="InterPro" id="IPR051677">
    <property type="entry name" value="AfsR-DnrI-RedD_regulator"/>
</dbReference>
<evidence type="ECO:0000259" key="1">
    <source>
        <dbReference type="SMART" id="SM01043"/>
    </source>
</evidence>
<feature type="domain" description="Bacterial transcriptional activator" evidence="1">
    <location>
        <begin position="95"/>
        <end position="228"/>
    </location>
</feature>
<keyword evidence="3" id="KW-1185">Reference proteome</keyword>
<accession>A0A1G7L9P6</accession>
<dbReference type="SUPFAM" id="SSF52540">
    <property type="entry name" value="P-loop containing nucleoside triphosphate hydrolases"/>
    <property type="match status" value="1"/>
</dbReference>
<gene>
    <name evidence="2" type="ORF">SAMN04488105_12255</name>
</gene>
<sequence>MTLWLEFLGGFAMSRNGARISLSARKARMLLGLLAAARRRTMPRQRLASLLWEASDGEQARVSLRQSLSQIRRAAGVEWVISEGDELSLGPEVTTDLDAFHAALSRNDLAEAVRLYRGPFFDGADTGASDLGQALAAERARLAGLACDALATELERSDDGAETPALAHRLLLLDPLNEDAHRRLMIADAGRGMRRAAQARYETLEEALRRDMGVAPEPETRALYERIRRGGGGKPVATEPEAEVPPEAPPAYLLLGFETEGARDWSALRSAALAAGAEERASGPGEIVFLFTGQELRAVSTAALELADLAAQGLAFGMVAATASDELSAQSLVEARRVAAMAESGDVLLARDLATRLGLPAEPMQRAVPLRPGASAPRPEAPMVGRELELAQAEAAIAAARNADSSLVIHLSGEAGIGKSRLAREILRRAEGAGATTVEIGFDAFSPGERHPAQRLVAQLPQPPLPGPRATAVERAVLSWLVEPQIGADAMLRMSALDPDVQQRLIIELLADSLRQAAVETGGLLVLIEDCHWSPVGASDFLLGLMSGLQDSPVILLLTERPHDGSLDHRLAARARSGVVRITLPPLPETAARDLVRAIAPGVSAPDAAIDRAAGHPLFLIRLLEANWTEGALPMTVTELVQEQIERLPEADRAALRRASILGTSFDPEDFAAIFPESARPRQSGDLLHATGTGFAFGHDLVYRAIYEAIPPEARQAGHARAAVYYRGHDPILWANHALHTDYAAEASRAAAGAANAMIAARRFAAAYPYIEAGLARDGDPEAMAELHSCRAGLRRIRGDMKGALDDYRAAHGKAIRAETRAAMLCRQALVLHRLGRGDEADRVLDAAEEIADSIGLTGLGRAEIHEQRGNRAFLRGELAECLAQHRASLAAAEATGDPRGIARGHGGIGDATYAAGRFASAHRHFSRAIEIAEEAGLGLVREEYLFMRAFALFFADPGPHAHLLADIAVDSARQCGAVRTELIAREVRAEMRLMNGDIEGLDEDLAAIEALTPGESRFSKDVETLKAFSALRGGDAEAARSRIAALLPDAGTDAYVGGTIFGFAALVAEDREARDQEIADGLACLARGSLAHAVIWFHASVLERAILDKDRDLARVHMDALTAFASDEPIGLVTHYVRAVEMALWPSDPQARSDLVDELRRRCLSDVAALVEAVV</sequence>
<keyword evidence="2" id="KW-0238">DNA-binding</keyword>
<evidence type="ECO:0000313" key="3">
    <source>
        <dbReference type="Proteomes" id="UP000198994"/>
    </source>
</evidence>
<name>A0A1G7L9P6_9RHOB</name>
<dbReference type="Gene3D" id="1.25.40.10">
    <property type="entry name" value="Tetratricopeptide repeat domain"/>
    <property type="match status" value="2"/>
</dbReference>
<evidence type="ECO:0000313" key="2">
    <source>
        <dbReference type="EMBL" id="SDF46175.1"/>
    </source>
</evidence>
<dbReference type="GO" id="GO:0003677">
    <property type="term" value="F:DNA binding"/>
    <property type="evidence" value="ECO:0007669"/>
    <property type="project" value="UniProtKB-KW"/>
</dbReference>
<protein>
    <submittedName>
        <fullName evidence="2">DNA-binding transcriptional activator of the SARP family</fullName>
    </submittedName>
</protein>
<organism evidence="2 3">
    <name type="scientific">Salipiger thiooxidans</name>
    <dbReference type="NCBI Taxonomy" id="282683"/>
    <lineage>
        <taxon>Bacteria</taxon>
        <taxon>Pseudomonadati</taxon>
        <taxon>Pseudomonadota</taxon>
        <taxon>Alphaproteobacteria</taxon>
        <taxon>Rhodobacterales</taxon>
        <taxon>Roseobacteraceae</taxon>
        <taxon>Salipiger</taxon>
    </lineage>
</organism>
<dbReference type="EMBL" id="FNAV01000022">
    <property type="protein sequence ID" value="SDF46175.1"/>
    <property type="molecule type" value="Genomic_DNA"/>
</dbReference>
<dbReference type="Proteomes" id="UP000198994">
    <property type="component" value="Unassembled WGS sequence"/>
</dbReference>
<dbReference type="InterPro" id="IPR011990">
    <property type="entry name" value="TPR-like_helical_dom_sf"/>
</dbReference>
<dbReference type="InterPro" id="IPR005158">
    <property type="entry name" value="BTAD"/>
</dbReference>